<evidence type="ECO:0000313" key="1">
    <source>
        <dbReference type="EMBL" id="CAD8506335.1"/>
    </source>
</evidence>
<name>A0A7S0NCY3_9CRYP</name>
<reference evidence="1" key="1">
    <citation type="submission" date="2021-01" db="EMBL/GenBank/DDBJ databases">
        <authorList>
            <person name="Corre E."/>
            <person name="Pelletier E."/>
            <person name="Niang G."/>
            <person name="Scheremetjew M."/>
            <person name="Finn R."/>
            <person name="Kale V."/>
            <person name="Holt S."/>
            <person name="Cochrane G."/>
            <person name="Meng A."/>
            <person name="Brown T."/>
            <person name="Cohen L."/>
        </authorList>
    </citation>
    <scope>NUCLEOTIDE SEQUENCE</scope>
    <source>
        <strain evidence="1">CCMP325</strain>
    </source>
</reference>
<protein>
    <submittedName>
        <fullName evidence="1">Uncharacterized protein</fullName>
    </submittedName>
</protein>
<accession>A0A7S0NCY3</accession>
<gene>
    <name evidence="1" type="ORF">HPHI1048_LOCUS22545</name>
</gene>
<dbReference type="EMBL" id="HBEO01033302">
    <property type="protein sequence ID" value="CAD8506335.1"/>
    <property type="molecule type" value="Transcribed_RNA"/>
</dbReference>
<sequence length="144" mass="17079">MAADSYQEGWRPIFLPLTWWLPPTWRFEISVAPLEQGESDSNDTRYALSFGYCLSMGMMRKSVMLSNVKEGSMQRGFSDWKQNLMQFGGWGIRYRHGMWNYNASNGDWFEFEEVGTGRRYRFACKHADDFENFIRKKFPNLLNR</sequence>
<proteinExistence type="predicted"/>
<dbReference type="AlphaFoldDB" id="A0A7S0NCY3"/>
<organism evidence="1">
    <name type="scientific">Hanusia phi</name>
    <dbReference type="NCBI Taxonomy" id="3032"/>
    <lineage>
        <taxon>Eukaryota</taxon>
        <taxon>Cryptophyceae</taxon>
        <taxon>Pyrenomonadales</taxon>
        <taxon>Geminigeraceae</taxon>
        <taxon>Hanusia</taxon>
    </lineage>
</organism>